<sequence>MGFIELRANRAGLISDADRFFVAPRAARRQLGHRYARRGTYRPDGNPSNFRRSDEKKNTRDRSTAPRPSPSHSPTTRIRPPRSHAARRTGPDESLTLARGKKNSDALGPQRGDLALILASIAVKICLAYTTASICLVTAVITSIDRSHRRQSHAWVAETVYRPRHMSLPVARVSPRSVTVTSAPVEAQLAPKVWSGARADLIHEAETIPRVKPSQV</sequence>
<feature type="non-terminal residue" evidence="2">
    <location>
        <position position="1"/>
    </location>
</feature>
<feature type="region of interest" description="Disordered" evidence="1">
    <location>
        <begin position="33"/>
        <end position="109"/>
    </location>
</feature>
<evidence type="ECO:0000256" key="1">
    <source>
        <dbReference type="SAM" id="MobiDB-lite"/>
    </source>
</evidence>
<feature type="compositionally biased region" description="Basic and acidic residues" evidence="1">
    <location>
        <begin position="51"/>
        <end position="64"/>
    </location>
</feature>
<dbReference type="EMBL" id="OW152841">
    <property type="protein sequence ID" value="CAH2062506.1"/>
    <property type="molecule type" value="Genomic_DNA"/>
</dbReference>
<reference evidence="2" key="1">
    <citation type="submission" date="2022-03" db="EMBL/GenBank/DDBJ databases">
        <authorList>
            <person name="Martin H S."/>
        </authorList>
    </citation>
    <scope>NUCLEOTIDE SEQUENCE</scope>
</reference>
<proteinExistence type="predicted"/>
<evidence type="ECO:0000313" key="3">
    <source>
        <dbReference type="Proteomes" id="UP000837857"/>
    </source>
</evidence>
<name>A0ABN8ING2_9NEOP</name>
<protein>
    <submittedName>
        <fullName evidence="2">Uncharacterized protein</fullName>
    </submittedName>
</protein>
<accession>A0ABN8ING2</accession>
<organism evidence="2 3">
    <name type="scientific">Iphiclides podalirius</name>
    <name type="common">scarce swallowtail</name>
    <dbReference type="NCBI Taxonomy" id="110791"/>
    <lineage>
        <taxon>Eukaryota</taxon>
        <taxon>Metazoa</taxon>
        <taxon>Ecdysozoa</taxon>
        <taxon>Arthropoda</taxon>
        <taxon>Hexapoda</taxon>
        <taxon>Insecta</taxon>
        <taxon>Pterygota</taxon>
        <taxon>Neoptera</taxon>
        <taxon>Endopterygota</taxon>
        <taxon>Lepidoptera</taxon>
        <taxon>Glossata</taxon>
        <taxon>Ditrysia</taxon>
        <taxon>Papilionoidea</taxon>
        <taxon>Papilionidae</taxon>
        <taxon>Papilioninae</taxon>
        <taxon>Iphiclides</taxon>
    </lineage>
</organism>
<dbReference type="Proteomes" id="UP000837857">
    <property type="component" value="Chromosome 29"/>
</dbReference>
<gene>
    <name evidence="2" type="ORF">IPOD504_LOCUS12037</name>
</gene>
<keyword evidence="3" id="KW-1185">Reference proteome</keyword>
<evidence type="ECO:0000313" key="2">
    <source>
        <dbReference type="EMBL" id="CAH2062506.1"/>
    </source>
</evidence>